<protein>
    <submittedName>
        <fullName evidence="1">Sec23p</fullName>
    </submittedName>
</protein>
<evidence type="ECO:0000313" key="2">
    <source>
        <dbReference type="Proteomes" id="UP000009009"/>
    </source>
</evidence>
<organism evidence="1 2">
    <name type="scientific">Saccharomyces cerevisiae x Saccharomyces kudriavzevii (strain VIN7)</name>
    <name type="common">Yeast</name>
    <dbReference type="NCBI Taxonomy" id="1095631"/>
    <lineage>
        <taxon>Eukaryota</taxon>
        <taxon>Fungi</taxon>
        <taxon>Dikarya</taxon>
        <taxon>Ascomycota</taxon>
        <taxon>Saccharomycotina</taxon>
        <taxon>Saccharomycetes</taxon>
        <taxon>Saccharomycetales</taxon>
        <taxon>Saccharomycetaceae</taxon>
        <taxon>Saccharomyces</taxon>
    </lineage>
</organism>
<comment type="caution">
    <text evidence="1">The sequence shown here is derived from an EMBL/GenBank/DDBJ whole genome shotgun (WGS) entry which is preliminary data.</text>
</comment>
<name>H0H2M6_SACCK</name>
<dbReference type="EMBL" id="AGVY01000392">
    <property type="protein sequence ID" value="EHM99698.1"/>
    <property type="molecule type" value="Genomic_DNA"/>
</dbReference>
<keyword evidence="2" id="KW-1185">Reference proteome</keyword>
<gene>
    <name evidence="1" type="ORF">VIN7_10602</name>
</gene>
<dbReference type="Proteomes" id="UP000009009">
    <property type="component" value="Unassembled WGS sequence"/>
</dbReference>
<dbReference type="HOGENOM" id="CLU_2122474_0_0_1"/>
<dbReference type="AlphaFoldDB" id="H0H2M6"/>
<reference evidence="1 2" key="1">
    <citation type="journal article" date="2012" name="FEMS Yeast Res.">
        <title>The genome sequence of the wine yeast VIN7 reveals an allotriploid hybrid genome with Saccharomyces cerevisiae and Saccharomyces kudriavzevii origins.</title>
        <authorList>
            <person name="Borneman A.R."/>
            <person name="Desany B.A."/>
            <person name="Riches D."/>
            <person name="Affourtit J.P."/>
            <person name="Forgan A.H."/>
            <person name="Pretorius I.S."/>
            <person name="Egholm M."/>
            <person name="Chambers P.J."/>
        </authorList>
    </citation>
    <scope>NUCLEOTIDE SEQUENCE [LARGE SCALE GENOMIC DNA]</scope>
    <source>
        <strain evidence="1 2">VIN7</strain>
    </source>
</reference>
<proteinExistence type="predicted"/>
<evidence type="ECO:0000313" key="1">
    <source>
        <dbReference type="EMBL" id="EHM99698.1"/>
    </source>
</evidence>
<accession>H0H2M6</accession>
<dbReference type="OrthoDB" id="10588026at2759"/>
<sequence length="114" mass="12728">MFSCDRLVYCGGKWFLELQMGQLQDELRGSITQYGFRIDLQCGPEHTTGLYGATFNSSYSFKGVYKQPTGTTLLLASLLVEGNTFQVKRTPLMSSLVSKSMARKEGEGGKRLNR</sequence>